<comment type="caution">
    <text evidence="2">The sequence shown here is derived from an EMBL/GenBank/DDBJ whole genome shotgun (WGS) entry which is preliminary data.</text>
</comment>
<feature type="signal peptide" evidence="1">
    <location>
        <begin position="1"/>
        <end position="30"/>
    </location>
</feature>
<gene>
    <name evidence="2" type="ORF">WH52_04135</name>
</gene>
<evidence type="ECO:0000313" key="3">
    <source>
        <dbReference type="Proteomes" id="UP000194221"/>
    </source>
</evidence>
<organism evidence="2 3">
    <name type="scientific">Tenacibaculum holothuriorum</name>
    <dbReference type="NCBI Taxonomy" id="1635173"/>
    <lineage>
        <taxon>Bacteria</taxon>
        <taxon>Pseudomonadati</taxon>
        <taxon>Bacteroidota</taxon>
        <taxon>Flavobacteriia</taxon>
        <taxon>Flavobacteriales</taxon>
        <taxon>Flavobacteriaceae</taxon>
        <taxon>Tenacibaculum</taxon>
    </lineage>
</organism>
<feature type="chain" id="PRO_5011965893" evidence="1">
    <location>
        <begin position="31"/>
        <end position="114"/>
    </location>
</feature>
<sequence>MVFSKSIFKQKTMKKLLFNLFLLVSTLSLVSCSGNDDDVSSGNKNELKVVIDGKEEVFNTIVVNKNAQNPFGTNEVVQLTATINSSTAKVITFLLEKGAVGNNTLGVFTYTDNG</sequence>
<evidence type="ECO:0000256" key="1">
    <source>
        <dbReference type="SAM" id="SignalP"/>
    </source>
</evidence>
<dbReference type="STRING" id="1635173.WH52_04135"/>
<keyword evidence="3" id="KW-1185">Reference proteome</keyword>
<evidence type="ECO:0000313" key="2">
    <source>
        <dbReference type="EMBL" id="OSY88859.1"/>
    </source>
</evidence>
<protein>
    <submittedName>
        <fullName evidence="2">Uncharacterized protein</fullName>
    </submittedName>
</protein>
<name>A0A1Y2PGM5_9FLAO</name>
<dbReference type="EMBL" id="LAPZ01000002">
    <property type="protein sequence ID" value="OSY88859.1"/>
    <property type="molecule type" value="Genomic_DNA"/>
</dbReference>
<reference evidence="2 3" key="1">
    <citation type="submission" date="2015-03" db="EMBL/GenBank/DDBJ databases">
        <title>Genome sequence of Tenacibaculum sp. S2-2, isolated from intestinal microbiota of sea cucumber, Apostichopus japonicas.</title>
        <authorList>
            <person name="Shao Z."/>
            <person name="Wang L."/>
            <person name="Li X."/>
        </authorList>
    </citation>
    <scope>NUCLEOTIDE SEQUENCE [LARGE SCALE GENOMIC DNA]</scope>
    <source>
        <strain evidence="2 3">S2-2</strain>
    </source>
</reference>
<dbReference type="AlphaFoldDB" id="A0A1Y2PGM5"/>
<keyword evidence="1" id="KW-0732">Signal</keyword>
<accession>A0A1Y2PGM5</accession>
<proteinExistence type="predicted"/>
<dbReference type="InParanoid" id="A0A1Y2PGM5"/>
<dbReference type="Proteomes" id="UP000194221">
    <property type="component" value="Unassembled WGS sequence"/>
</dbReference>
<dbReference type="PROSITE" id="PS51257">
    <property type="entry name" value="PROKAR_LIPOPROTEIN"/>
    <property type="match status" value="1"/>
</dbReference>